<dbReference type="PANTHER" id="PTHR10037">
    <property type="entry name" value="VOLTAGE-GATED CATION CHANNEL CALCIUM AND SODIUM"/>
    <property type="match status" value="1"/>
</dbReference>
<feature type="transmembrane region" description="Helical" evidence="6">
    <location>
        <begin position="125"/>
        <end position="144"/>
    </location>
</feature>
<dbReference type="AlphaFoldDB" id="A0A812ICX6"/>
<keyword evidence="9" id="KW-1185">Reference proteome</keyword>
<evidence type="ECO:0000256" key="2">
    <source>
        <dbReference type="ARBA" id="ARBA00022692"/>
    </source>
</evidence>
<gene>
    <name evidence="8" type="primary">Cacna1i</name>
    <name evidence="8" type="ORF">SNAT2548_LOCUS3684</name>
</gene>
<feature type="transmembrane region" description="Helical" evidence="6">
    <location>
        <begin position="177"/>
        <end position="196"/>
    </location>
</feature>
<accession>A0A812ICX6</accession>
<dbReference type="InterPro" id="IPR005821">
    <property type="entry name" value="Ion_trans_dom"/>
</dbReference>
<dbReference type="Pfam" id="PF00520">
    <property type="entry name" value="Ion_trans"/>
    <property type="match status" value="1"/>
</dbReference>
<comment type="subcellular location">
    <subcellularLocation>
        <location evidence="1">Membrane</location>
        <topology evidence="1">Multi-pass membrane protein</topology>
    </subcellularLocation>
</comment>
<evidence type="ECO:0000313" key="8">
    <source>
        <dbReference type="EMBL" id="CAE7030203.1"/>
    </source>
</evidence>
<dbReference type="EMBL" id="CAJNDS010000224">
    <property type="protein sequence ID" value="CAE7030203.1"/>
    <property type="molecule type" value="Genomic_DNA"/>
</dbReference>
<feature type="transmembrane region" description="Helical" evidence="6">
    <location>
        <begin position="273"/>
        <end position="296"/>
    </location>
</feature>
<evidence type="ECO:0000256" key="6">
    <source>
        <dbReference type="SAM" id="Phobius"/>
    </source>
</evidence>
<evidence type="ECO:0000256" key="4">
    <source>
        <dbReference type="ARBA" id="ARBA00023136"/>
    </source>
</evidence>
<evidence type="ECO:0000256" key="1">
    <source>
        <dbReference type="ARBA" id="ARBA00004141"/>
    </source>
</evidence>
<comment type="caution">
    <text evidence="8">The sequence shown here is derived from an EMBL/GenBank/DDBJ whole genome shotgun (WGS) entry which is preliminary data.</text>
</comment>
<keyword evidence="4 6" id="KW-0472">Membrane</keyword>
<dbReference type="Gene3D" id="1.10.287.70">
    <property type="match status" value="1"/>
</dbReference>
<evidence type="ECO:0000256" key="3">
    <source>
        <dbReference type="ARBA" id="ARBA00022989"/>
    </source>
</evidence>
<organism evidence="8 9">
    <name type="scientific">Symbiodinium natans</name>
    <dbReference type="NCBI Taxonomy" id="878477"/>
    <lineage>
        <taxon>Eukaryota</taxon>
        <taxon>Sar</taxon>
        <taxon>Alveolata</taxon>
        <taxon>Dinophyceae</taxon>
        <taxon>Suessiales</taxon>
        <taxon>Symbiodiniaceae</taxon>
        <taxon>Symbiodinium</taxon>
    </lineage>
</organism>
<reference evidence="8" key="1">
    <citation type="submission" date="2021-02" db="EMBL/GenBank/DDBJ databases">
        <authorList>
            <person name="Dougan E. K."/>
            <person name="Rhodes N."/>
            <person name="Thang M."/>
            <person name="Chan C."/>
        </authorList>
    </citation>
    <scope>NUCLEOTIDE SEQUENCE</scope>
</reference>
<dbReference type="Gene3D" id="1.20.120.350">
    <property type="entry name" value="Voltage-gated potassium channels. Chain C"/>
    <property type="match status" value="1"/>
</dbReference>
<feature type="domain" description="Ion transport" evidence="7">
    <location>
        <begin position="125"/>
        <end position="351"/>
    </location>
</feature>
<dbReference type="InterPro" id="IPR043203">
    <property type="entry name" value="VGCC_Ca_Na"/>
</dbReference>
<feature type="region of interest" description="Disordered" evidence="5">
    <location>
        <begin position="65"/>
        <end position="92"/>
    </location>
</feature>
<name>A0A812ICX6_9DINO</name>
<dbReference type="GO" id="GO:0008332">
    <property type="term" value="F:low voltage-gated calcium channel activity"/>
    <property type="evidence" value="ECO:0007669"/>
    <property type="project" value="TreeGrafter"/>
</dbReference>
<evidence type="ECO:0000313" key="9">
    <source>
        <dbReference type="Proteomes" id="UP000604046"/>
    </source>
</evidence>
<feature type="region of interest" description="Disordered" evidence="5">
    <location>
        <begin position="1"/>
        <end position="20"/>
    </location>
</feature>
<dbReference type="PANTHER" id="PTHR10037:SF293">
    <property type="entry name" value="EF-HAND DOMAIN-CONTAINING PROTEIN"/>
    <property type="match status" value="1"/>
</dbReference>
<dbReference type="GO" id="GO:0070509">
    <property type="term" value="P:calcium ion import"/>
    <property type="evidence" value="ECO:0007669"/>
    <property type="project" value="TreeGrafter"/>
</dbReference>
<dbReference type="Proteomes" id="UP000604046">
    <property type="component" value="Unassembled WGS sequence"/>
</dbReference>
<keyword evidence="3 6" id="KW-1133">Transmembrane helix</keyword>
<dbReference type="GO" id="GO:0086010">
    <property type="term" value="P:membrane depolarization during action potential"/>
    <property type="evidence" value="ECO:0007669"/>
    <property type="project" value="TreeGrafter"/>
</dbReference>
<evidence type="ECO:0000256" key="5">
    <source>
        <dbReference type="SAM" id="MobiDB-lite"/>
    </source>
</evidence>
<evidence type="ECO:0000259" key="7">
    <source>
        <dbReference type="Pfam" id="PF00520"/>
    </source>
</evidence>
<dbReference type="OrthoDB" id="417400at2759"/>
<proteinExistence type="predicted"/>
<protein>
    <submittedName>
        <fullName evidence="8">Cacna1i protein</fullName>
    </submittedName>
</protein>
<keyword evidence="2 6" id="KW-0812">Transmembrane</keyword>
<sequence length="367" mass="41245">MNEIRHTQQPTLPDASDPVPVNPFGSDVVAARGLCSYDSQGFWQPSVSCNTSASELPSHLEFQVATHGSDRKPGSPASPTAPPASPSHAISSPQMIQTPTIEHFLSKNDVDKQKSSSCVWSGVKYYIDYMAGFLVFLNTITMLVELQVEGNKLGERLGLGDAVLPDSLNDTLPTMRVLHMTFMFMFVLEWILRIVVERRAFVKDYANWFDTVMVMLSIVDVYLTFASVQNDGAAQGVIILRLMRALKSLRAIRIVRSLRLFRGLRVLVRACTCFLPSLCWSMVLLGIFMCLGALMMGNLLQSFIEDESQALEDREWIWDRYGTAYRSWYTLFEITFAGNWPTNVRPVLERVNHAFVCPGVKKNLFPA</sequence>
<dbReference type="GO" id="GO:0001518">
    <property type="term" value="C:voltage-gated sodium channel complex"/>
    <property type="evidence" value="ECO:0007669"/>
    <property type="project" value="TreeGrafter"/>
</dbReference>
<dbReference type="GO" id="GO:0005248">
    <property type="term" value="F:voltage-gated sodium channel activity"/>
    <property type="evidence" value="ECO:0007669"/>
    <property type="project" value="TreeGrafter"/>
</dbReference>
<dbReference type="SUPFAM" id="SSF81324">
    <property type="entry name" value="Voltage-gated potassium channels"/>
    <property type="match status" value="1"/>
</dbReference>
<dbReference type="InterPro" id="IPR027359">
    <property type="entry name" value="Volt_channel_dom_sf"/>
</dbReference>